<sequence length="530" mass="61486">MRVDLAEYTLLKEVEDALASIESFKKISEETRNFIKYSQKYRQIMHSKINFWSLEDSRINTLKEIQNWFVYDNKQKTESKGWISSQCQFDLILSINGFLRILKYLLSNYPGSIVQPKRISQDILEGLFGVIHEFGVDSSTHTLKSYGYALNKYQITALVSFEVKSFNYGKDSTGTGITTLIRSVFKNIFADNLIMGKVKIPLESYNKNVDQDNFKIIHLQNERCSLIKTILYKNSIDELLQKWQNIIKKIAQKAILKKIGYQDFLTATNLNGSFTQRLVAYFLLQEVIKFTFSEKTMPNSLQIHLSADPHLIPEKTIVLEPAEASKFSYIVGWIIYKLTKSDNITKSHSEFEAINIYLMILNSEQVVYEEDIQSQTTNVISGQEFLEFMYKMKSLVLLLFEKHKEFGPNILQYIHNSLLCNISLLEAFNTLLNISSQMLSMNKLKDTNFLYERIVSIYMRKNLKAMRKDIQHSTKIENNKHTLMKKSNIPTNPTLGLRKKGLIPLILDYLKKETPFSEEAISKGQIFVEK</sequence>
<dbReference type="VEuPathDB" id="FungiDB:RhiirFUN_021954"/>
<dbReference type="AlphaFoldDB" id="A0A2P4PW13"/>
<accession>A0A2P4PW13</accession>
<evidence type="ECO:0000313" key="2">
    <source>
        <dbReference type="Proteomes" id="UP000018888"/>
    </source>
</evidence>
<reference evidence="1 2" key="2">
    <citation type="journal article" date="2018" name="New Phytol.">
        <title>High intraspecific genome diversity in the model arbuscular mycorrhizal symbiont Rhizophagus irregularis.</title>
        <authorList>
            <person name="Chen E.C.H."/>
            <person name="Morin E."/>
            <person name="Beaudet D."/>
            <person name="Noel J."/>
            <person name="Yildirir G."/>
            <person name="Ndikumana S."/>
            <person name="Charron P."/>
            <person name="St-Onge C."/>
            <person name="Giorgi J."/>
            <person name="Kruger M."/>
            <person name="Marton T."/>
            <person name="Ropars J."/>
            <person name="Grigoriev I.V."/>
            <person name="Hainaut M."/>
            <person name="Henrissat B."/>
            <person name="Roux C."/>
            <person name="Martin F."/>
            <person name="Corradi N."/>
        </authorList>
    </citation>
    <scope>NUCLEOTIDE SEQUENCE [LARGE SCALE GENOMIC DNA]</scope>
    <source>
        <strain evidence="1 2">DAOM 197198</strain>
    </source>
</reference>
<comment type="caution">
    <text evidence="1">The sequence shown here is derived from an EMBL/GenBank/DDBJ whole genome shotgun (WGS) entry which is preliminary data.</text>
</comment>
<protein>
    <submittedName>
        <fullName evidence="1">Uncharacterized protein</fullName>
    </submittedName>
</protein>
<gene>
    <name evidence="1" type="ORF">GLOIN_2v1776914</name>
</gene>
<dbReference type="Proteomes" id="UP000018888">
    <property type="component" value="Unassembled WGS sequence"/>
</dbReference>
<keyword evidence="2" id="KW-1185">Reference proteome</keyword>
<proteinExistence type="predicted"/>
<dbReference type="EMBL" id="AUPC02000133">
    <property type="protein sequence ID" value="POG69583.1"/>
    <property type="molecule type" value="Genomic_DNA"/>
</dbReference>
<name>A0A2P4PW13_RHIID</name>
<reference evidence="1 2" key="1">
    <citation type="journal article" date="2013" name="Proc. Natl. Acad. Sci. U.S.A.">
        <title>Genome of an arbuscular mycorrhizal fungus provides insight into the oldest plant symbiosis.</title>
        <authorList>
            <person name="Tisserant E."/>
            <person name="Malbreil M."/>
            <person name="Kuo A."/>
            <person name="Kohler A."/>
            <person name="Symeonidi A."/>
            <person name="Balestrini R."/>
            <person name="Charron P."/>
            <person name="Duensing N."/>
            <person name="Frei Dit Frey N."/>
            <person name="Gianinazzi-Pearson V."/>
            <person name="Gilbert L.B."/>
            <person name="Handa Y."/>
            <person name="Herr J.R."/>
            <person name="Hijri M."/>
            <person name="Koul R."/>
            <person name="Kawaguchi M."/>
            <person name="Krajinski F."/>
            <person name="Lammers P.J."/>
            <person name="Masclaux F.G."/>
            <person name="Murat C."/>
            <person name="Morin E."/>
            <person name="Ndikumana S."/>
            <person name="Pagni M."/>
            <person name="Petitpierre D."/>
            <person name="Requena N."/>
            <person name="Rosikiewicz P."/>
            <person name="Riley R."/>
            <person name="Saito K."/>
            <person name="San Clemente H."/>
            <person name="Shapiro H."/>
            <person name="van Tuinen D."/>
            <person name="Becard G."/>
            <person name="Bonfante P."/>
            <person name="Paszkowski U."/>
            <person name="Shachar-Hill Y.Y."/>
            <person name="Tuskan G.A."/>
            <person name="Young P.W."/>
            <person name="Sanders I.R."/>
            <person name="Henrissat B."/>
            <person name="Rensing S.A."/>
            <person name="Grigoriev I.V."/>
            <person name="Corradi N."/>
            <person name="Roux C."/>
            <person name="Martin F."/>
        </authorList>
    </citation>
    <scope>NUCLEOTIDE SEQUENCE [LARGE SCALE GENOMIC DNA]</scope>
    <source>
        <strain evidence="1 2">DAOM 197198</strain>
    </source>
</reference>
<organism evidence="1 2">
    <name type="scientific">Rhizophagus irregularis (strain DAOM 181602 / DAOM 197198 / MUCL 43194)</name>
    <name type="common">Arbuscular mycorrhizal fungus</name>
    <name type="synonym">Glomus intraradices</name>
    <dbReference type="NCBI Taxonomy" id="747089"/>
    <lineage>
        <taxon>Eukaryota</taxon>
        <taxon>Fungi</taxon>
        <taxon>Fungi incertae sedis</taxon>
        <taxon>Mucoromycota</taxon>
        <taxon>Glomeromycotina</taxon>
        <taxon>Glomeromycetes</taxon>
        <taxon>Glomerales</taxon>
        <taxon>Glomeraceae</taxon>
        <taxon>Rhizophagus</taxon>
    </lineage>
</organism>
<evidence type="ECO:0000313" key="1">
    <source>
        <dbReference type="EMBL" id="POG69583.1"/>
    </source>
</evidence>